<dbReference type="Proteomes" id="UP000194457">
    <property type="component" value="Chromosome"/>
</dbReference>
<dbReference type="CDD" id="cd12797">
    <property type="entry name" value="M23_peptidase"/>
    <property type="match status" value="1"/>
</dbReference>
<keyword evidence="1" id="KW-0732">Signal</keyword>
<dbReference type="AlphaFoldDB" id="A0A240UTB8"/>
<dbReference type="Pfam" id="PF01551">
    <property type="entry name" value="Peptidase_M23"/>
    <property type="match status" value="1"/>
</dbReference>
<feature type="signal peptide" evidence="1">
    <location>
        <begin position="1"/>
        <end position="25"/>
    </location>
</feature>
<dbReference type="SUPFAM" id="SSF51261">
    <property type="entry name" value="Duplicated hybrid motif"/>
    <property type="match status" value="1"/>
</dbReference>
<dbReference type="InterPro" id="IPR011055">
    <property type="entry name" value="Dup_hybrid_motif"/>
</dbReference>
<dbReference type="InterPro" id="IPR016047">
    <property type="entry name" value="M23ase_b-sheet_dom"/>
</dbReference>
<feature type="domain" description="M23ase beta-sheet core" evidence="2">
    <location>
        <begin position="175"/>
        <end position="270"/>
    </location>
</feature>
<evidence type="ECO:0000256" key="1">
    <source>
        <dbReference type="SAM" id="SignalP"/>
    </source>
</evidence>
<accession>A0A240UTB8</accession>
<evidence type="ECO:0000313" key="3">
    <source>
        <dbReference type="EMBL" id="ART64724.1"/>
    </source>
</evidence>
<sequence>MRRALSGLLPVLMLAGVLMSGPAAAESQVPIVFPEHVQQGSMVIGRVPPGSRVVHAGRTLGVTDYGTVVFGIGRDATGNSEVSVTPPGEPSRTVDIRVTPRDFPVERINGVPPKTVSPPPKIAERIRREQAGVSQARTRDERITDFTEDFIWPVKGRISGRFGNQRVYNGTPGSAHSGMDIAAATGTPVKAPAGGIVTFANPDLCLTGGTVLIDHGYGISSNFLHLSKLDVKVGDRVAQGDVIGEVGATGRATGPHLHWGMNWFDTRIDPLLVLERQ</sequence>
<gene>
    <name evidence="3" type="ORF">B9H00_10730</name>
</gene>
<dbReference type="Gene3D" id="2.70.70.10">
    <property type="entry name" value="Glucose Permease (Domain IIA)"/>
    <property type="match status" value="1"/>
</dbReference>
<dbReference type="FunFam" id="2.70.70.10:FF:000019">
    <property type="entry name" value="M23 family peptidase"/>
    <property type="match status" value="1"/>
</dbReference>
<organism evidence="3 4">
    <name type="scientific">Kushneria marisflavi</name>
    <dbReference type="NCBI Taxonomy" id="157779"/>
    <lineage>
        <taxon>Bacteria</taxon>
        <taxon>Pseudomonadati</taxon>
        <taxon>Pseudomonadota</taxon>
        <taxon>Gammaproteobacteria</taxon>
        <taxon>Oceanospirillales</taxon>
        <taxon>Halomonadaceae</taxon>
        <taxon>Kushneria</taxon>
    </lineage>
</organism>
<dbReference type="InterPro" id="IPR050570">
    <property type="entry name" value="Cell_wall_metabolism_enzyme"/>
</dbReference>
<dbReference type="PANTHER" id="PTHR21666">
    <property type="entry name" value="PEPTIDASE-RELATED"/>
    <property type="match status" value="1"/>
</dbReference>
<dbReference type="KEGG" id="kma:B9H00_10730"/>
<evidence type="ECO:0000259" key="2">
    <source>
        <dbReference type="Pfam" id="PF01551"/>
    </source>
</evidence>
<dbReference type="GO" id="GO:0004222">
    <property type="term" value="F:metalloendopeptidase activity"/>
    <property type="evidence" value="ECO:0007669"/>
    <property type="project" value="TreeGrafter"/>
</dbReference>
<reference evidence="3 4" key="1">
    <citation type="submission" date="2017-05" db="EMBL/GenBank/DDBJ databases">
        <authorList>
            <person name="Song R."/>
            <person name="Chenine A.L."/>
            <person name="Ruprecht R.M."/>
        </authorList>
    </citation>
    <scope>NUCLEOTIDE SEQUENCE [LARGE SCALE GENOMIC DNA]</scope>
    <source>
        <strain evidence="3">SW32</strain>
    </source>
</reference>
<feature type="chain" id="PRO_5013394567" evidence="1">
    <location>
        <begin position="26"/>
        <end position="277"/>
    </location>
</feature>
<dbReference type="EMBL" id="CP021358">
    <property type="protein sequence ID" value="ART64724.1"/>
    <property type="molecule type" value="Genomic_DNA"/>
</dbReference>
<name>A0A240UTB8_9GAMM</name>
<keyword evidence="4" id="KW-1185">Reference proteome</keyword>
<proteinExistence type="predicted"/>
<dbReference type="PANTHER" id="PTHR21666:SF285">
    <property type="entry name" value="M23 FAMILY METALLOPEPTIDASE"/>
    <property type="match status" value="1"/>
</dbReference>
<evidence type="ECO:0000313" key="4">
    <source>
        <dbReference type="Proteomes" id="UP000194457"/>
    </source>
</evidence>
<protein>
    <submittedName>
        <fullName evidence="3">Peptidase M23</fullName>
    </submittedName>
</protein>